<dbReference type="EMBL" id="KI394012">
    <property type="protein sequence ID" value="ERN05060.1"/>
    <property type="molecule type" value="Genomic_DNA"/>
</dbReference>
<organism evidence="1 2">
    <name type="scientific">Amborella trichopoda</name>
    <dbReference type="NCBI Taxonomy" id="13333"/>
    <lineage>
        <taxon>Eukaryota</taxon>
        <taxon>Viridiplantae</taxon>
        <taxon>Streptophyta</taxon>
        <taxon>Embryophyta</taxon>
        <taxon>Tracheophyta</taxon>
        <taxon>Spermatophyta</taxon>
        <taxon>Magnoliopsida</taxon>
        <taxon>Amborellales</taxon>
        <taxon>Amborellaceae</taxon>
        <taxon>Amborella</taxon>
    </lineage>
</organism>
<name>W1PDC2_AMBTC</name>
<dbReference type="AlphaFoldDB" id="W1PDC2"/>
<gene>
    <name evidence="1" type="ORF">AMTR_s00053p00102450</name>
</gene>
<dbReference type="Proteomes" id="UP000017836">
    <property type="component" value="Unassembled WGS sequence"/>
</dbReference>
<dbReference type="Gramene" id="ERN05060">
    <property type="protein sequence ID" value="ERN05060"/>
    <property type="gene ID" value="AMTR_s00053p00102450"/>
</dbReference>
<sequence length="66" mass="7178">MLTHLPVILSIPNSPCDGIPRAAIKTPKVAILEEVVPLGSQEDEAEAPHIPQEPETMKVKELLTIE</sequence>
<dbReference type="HOGENOM" id="CLU_2834548_0_0_1"/>
<proteinExistence type="predicted"/>
<accession>W1PDC2</accession>
<evidence type="ECO:0000313" key="1">
    <source>
        <dbReference type="EMBL" id="ERN05060.1"/>
    </source>
</evidence>
<evidence type="ECO:0000313" key="2">
    <source>
        <dbReference type="Proteomes" id="UP000017836"/>
    </source>
</evidence>
<protein>
    <submittedName>
        <fullName evidence="1">Uncharacterized protein</fullName>
    </submittedName>
</protein>
<reference evidence="2" key="1">
    <citation type="journal article" date="2013" name="Science">
        <title>The Amborella genome and the evolution of flowering plants.</title>
        <authorList>
            <consortium name="Amborella Genome Project"/>
        </authorList>
    </citation>
    <scope>NUCLEOTIDE SEQUENCE [LARGE SCALE GENOMIC DNA]</scope>
</reference>
<keyword evidence="2" id="KW-1185">Reference proteome</keyword>